<dbReference type="SUPFAM" id="SSF51735">
    <property type="entry name" value="NAD(P)-binding Rossmann-fold domains"/>
    <property type="match status" value="1"/>
</dbReference>
<dbReference type="FunFam" id="3.40.50.720:FF:000213">
    <property type="entry name" value="Putative 2-hydroxyacid dehydrogenase"/>
    <property type="match status" value="1"/>
</dbReference>
<dbReference type="EMBL" id="FZOG01000002">
    <property type="protein sequence ID" value="SNS30107.1"/>
    <property type="molecule type" value="Genomic_DNA"/>
</dbReference>
<protein>
    <submittedName>
        <fullName evidence="7">Lactate dehydrogenase</fullName>
    </submittedName>
</protein>
<dbReference type="PANTHER" id="PTHR10996:SF178">
    <property type="entry name" value="2-HYDROXYACID DEHYDROGENASE YGL185C-RELATED"/>
    <property type="match status" value="1"/>
</dbReference>
<keyword evidence="8" id="KW-1185">Reference proteome</keyword>
<dbReference type="Gene3D" id="3.40.50.720">
    <property type="entry name" value="NAD(P)-binding Rossmann-like Domain"/>
    <property type="match status" value="2"/>
</dbReference>
<keyword evidence="3" id="KW-0520">NAD</keyword>
<keyword evidence="2 4" id="KW-0560">Oxidoreductase</keyword>
<evidence type="ECO:0000313" key="7">
    <source>
        <dbReference type="EMBL" id="SNS30107.1"/>
    </source>
</evidence>
<keyword evidence="1" id="KW-0521">NADP</keyword>
<sequence>MSKILQIGPLSENFNQALAAEHQVTALWQQADPQAFLREQGAQFELVATSARFGLSAGQMELLPSLKAICSFGVGYDAIAVEQARDRGIPVSTTPDVLTDCVADLAMGMLIDIARRIAESDRFVRSGDWEKRGFPLAMRVSGMRMGIVGFGSIGQAIARRAGGFDMPVRYHSRRPVADSPYTHEADLQELARWADFLVLACPGGDATRNLINAPVLKALGHKGYLINIARGSVVDEPALIDALQQHVIAGAALDVFAHEPKVPQALREMNNVLLLPHVGSATVQTRQQMEDLLTANIKAFVESGKLLTPL</sequence>
<dbReference type="GO" id="GO:0005829">
    <property type="term" value="C:cytosol"/>
    <property type="evidence" value="ECO:0007669"/>
    <property type="project" value="TreeGrafter"/>
</dbReference>
<dbReference type="InterPro" id="IPR036291">
    <property type="entry name" value="NAD(P)-bd_dom_sf"/>
</dbReference>
<evidence type="ECO:0000256" key="1">
    <source>
        <dbReference type="ARBA" id="ARBA00022857"/>
    </source>
</evidence>
<dbReference type="SUPFAM" id="SSF52283">
    <property type="entry name" value="Formate/glycerate dehydrogenase catalytic domain-like"/>
    <property type="match status" value="1"/>
</dbReference>
<dbReference type="Proteomes" id="UP000242915">
    <property type="component" value="Unassembled WGS sequence"/>
</dbReference>
<name>A0A239DCT7_9PSED</name>
<dbReference type="Pfam" id="PF02826">
    <property type="entry name" value="2-Hacid_dh_C"/>
    <property type="match status" value="1"/>
</dbReference>
<evidence type="ECO:0000313" key="8">
    <source>
        <dbReference type="Proteomes" id="UP000242915"/>
    </source>
</evidence>
<dbReference type="InterPro" id="IPR050223">
    <property type="entry name" value="D-isomer_2-hydroxyacid_DH"/>
</dbReference>
<dbReference type="PANTHER" id="PTHR10996">
    <property type="entry name" value="2-HYDROXYACID DEHYDROGENASE-RELATED"/>
    <property type="match status" value="1"/>
</dbReference>
<reference evidence="8" key="1">
    <citation type="submission" date="2017-06" db="EMBL/GenBank/DDBJ databases">
        <authorList>
            <person name="Varghese N."/>
            <person name="Submissions S."/>
        </authorList>
    </citation>
    <scope>NUCLEOTIDE SEQUENCE [LARGE SCALE GENOMIC DNA]</scope>
    <source>
        <strain evidence="8">CIP 108523</strain>
    </source>
</reference>
<dbReference type="Pfam" id="PF00389">
    <property type="entry name" value="2-Hacid_dh"/>
    <property type="match status" value="1"/>
</dbReference>
<feature type="domain" description="D-isomer specific 2-hydroxyacid dehydrogenase NAD-binding" evidence="6">
    <location>
        <begin position="107"/>
        <end position="279"/>
    </location>
</feature>
<dbReference type="GO" id="GO:0030267">
    <property type="term" value="F:glyoxylate reductase (NADPH) activity"/>
    <property type="evidence" value="ECO:0007669"/>
    <property type="project" value="TreeGrafter"/>
</dbReference>
<comment type="similarity">
    <text evidence="4">Belongs to the D-isomer specific 2-hydroxyacid dehydrogenase family.</text>
</comment>
<dbReference type="InterPro" id="IPR029752">
    <property type="entry name" value="D-isomer_DH_CS1"/>
</dbReference>
<accession>A0A239DCT7</accession>
<evidence type="ECO:0000256" key="4">
    <source>
        <dbReference type="RuleBase" id="RU003719"/>
    </source>
</evidence>
<dbReference type="InterPro" id="IPR006139">
    <property type="entry name" value="D-isomer_2_OHA_DH_cat_dom"/>
</dbReference>
<evidence type="ECO:0000256" key="2">
    <source>
        <dbReference type="ARBA" id="ARBA00023002"/>
    </source>
</evidence>
<evidence type="ECO:0000256" key="3">
    <source>
        <dbReference type="ARBA" id="ARBA00023027"/>
    </source>
</evidence>
<dbReference type="GO" id="GO:0051287">
    <property type="term" value="F:NAD binding"/>
    <property type="evidence" value="ECO:0007669"/>
    <property type="project" value="InterPro"/>
</dbReference>
<gene>
    <name evidence="7" type="ORF">SAMN05216255_2193</name>
</gene>
<evidence type="ECO:0000259" key="5">
    <source>
        <dbReference type="Pfam" id="PF00389"/>
    </source>
</evidence>
<organism evidence="7 8">
    <name type="scientific">Pseudomonas segetis</name>
    <dbReference type="NCBI Taxonomy" id="298908"/>
    <lineage>
        <taxon>Bacteria</taxon>
        <taxon>Pseudomonadati</taxon>
        <taxon>Pseudomonadota</taxon>
        <taxon>Gammaproteobacteria</taxon>
        <taxon>Pseudomonadales</taxon>
        <taxon>Pseudomonadaceae</taxon>
        <taxon>Pseudomonas</taxon>
    </lineage>
</organism>
<evidence type="ECO:0000259" key="6">
    <source>
        <dbReference type="Pfam" id="PF02826"/>
    </source>
</evidence>
<proteinExistence type="inferred from homology"/>
<dbReference type="GO" id="GO:0016618">
    <property type="term" value="F:hydroxypyruvate reductase [NAD(P)H] activity"/>
    <property type="evidence" value="ECO:0007669"/>
    <property type="project" value="TreeGrafter"/>
</dbReference>
<dbReference type="RefSeq" id="WP_089359746.1">
    <property type="nucleotide sequence ID" value="NZ_FZOG01000002.1"/>
</dbReference>
<dbReference type="CDD" id="cd12156">
    <property type="entry name" value="HPPR"/>
    <property type="match status" value="1"/>
</dbReference>
<dbReference type="AlphaFoldDB" id="A0A239DCT7"/>
<dbReference type="InterPro" id="IPR006140">
    <property type="entry name" value="D-isomer_DH_NAD-bd"/>
</dbReference>
<dbReference type="PROSITE" id="PS00065">
    <property type="entry name" value="D_2_HYDROXYACID_DH_1"/>
    <property type="match status" value="1"/>
</dbReference>
<feature type="domain" description="D-isomer specific 2-hydroxyacid dehydrogenase catalytic" evidence="5">
    <location>
        <begin position="15"/>
        <end position="307"/>
    </location>
</feature>